<dbReference type="HOGENOM" id="CLU_041773_0_0_9"/>
<reference evidence="1 2" key="1">
    <citation type="submission" date="2011-08" db="EMBL/GenBank/DDBJ databases">
        <title>The Genome Sequence of Clostridium hathewayi WAL-18680.</title>
        <authorList>
            <consortium name="The Broad Institute Genome Sequencing Platform"/>
            <person name="Earl A."/>
            <person name="Ward D."/>
            <person name="Feldgarden M."/>
            <person name="Gevers D."/>
            <person name="Finegold S.M."/>
            <person name="Summanen P.H."/>
            <person name="Molitoris D.R."/>
            <person name="Song M."/>
            <person name="Daigneault M."/>
            <person name="Allen-Vercoe E."/>
            <person name="Young S.K."/>
            <person name="Zeng Q."/>
            <person name="Gargeya S."/>
            <person name="Fitzgerald M."/>
            <person name="Haas B."/>
            <person name="Abouelleil A."/>
            <person name="Alvarado L."/>
            <person name="Arachchi H.M."/>
            <person name="Berlin A."/>
            <person name="Brown A."/>
            <person name="Chapman S.B."/>
            <person name="Chen Z."/>
            <person name="Dunbar C."/>
            <person name="Freedman E."/>
            <person name="Gearin G."/>
            <person name="Gellesch M."/>
            <person name="Goldberg J."/>
            <person name="Griggs A."/>
            <person name="Gujja S."/>
            <person name="Heiman D."/>
            <person name="Howarth C."/>
            <person name="Larson L."/>
            <person name="Lui A."/>
            <person name="MacDonald P.J.P."/>
            <person name="Montmayeur A."/>
            <person name="Murphy C."/>
            <person name="Neiman D."/>
            <person name="Pearson M."/>
            <person name="Priest M."/>
            <person name="Roberts A."/>
            <person name="Saif S."/>
            <person name="Shea T."/>
            <person name="Shenoy N."/>
            <person name="Sisk P."/>
            <person name="Stolte C."/>
            <person name="Sykes S."/>
            <person name="Wortman J."/>
            <person name="Nusbaum C."/>
            <person name="Birren B."/>
        </authorList>
    </citation>
    <scope>NUCLEOTIDE SEQUENCE [LARGE SCALE GENOMIC DNA]</scope>
    <source>
        <strain evidence="1 2">WAL-18680</strain>
    </source>
</reference>
<organism evidence="1 2">
    <name type="scientific">Hungatella hathewayi WAL-18680</name>
    <dbReference type="NCBI Taxonomy" id="742737"/>
    <lineage>
        <taxon>Bacteria</taxon>
        <taxon>Bacillati</taxon>
        <taxon>Bacillota</taxon>
        <taxon>Clostridia</taxon>
        <taxon>Lachnospirales</taxon>
        <taxon>Lachnospiraceae</taxon>
        <taxon>Hungatella</taxon>
    </lineage>
</organism>
<comment type="caution">
    <text evidence="1">The sequence shown here is derived from an EMBL/GenBank/DDBJ whole genome shotgun (WGS) entry which is preliminary data.</text>
</comment>
<dbReference type="EMBL" id="ADLN01000021">
    <property type="protein sequence ID" value="EHI60419.1"/>
    <property type="molecule type" value="Genomic_DNA"/>
</dbReference>
<accession>G5IDL1</accession>
<keyword evidence="2" id="KW-1185">Reference proteome</keyword>
<sequence>MISLEQILGPELSKMNQKNYNLLVKQMKNKEVTFMLGAGVSMPAGLPNWYTLLSKMWARLTELDMVPDLEQSPQCDACSYQKARASKIETMEKDSYYKKANAAMNGNFGALFDGMNVLEIAEYIRNYIKGISEPGFDSHGMEHITEQIVHSLIKESMKLEKDVKVKKLCGKMKQEAIGEISHMLSRCMSRTGKKGVHSVVTYNYDDLLEYCLKINEHIQNKNLNVVYDMTADKRPKTGKINIYHPHGYLPIFDTDATLSQSDCIILTETSYYQMEQKAYSWENSIQAKDFLDTTCVFIGFSGQDYNFRRMLKNRERRLPNTDGPHFIFFSLNDFINKLFGEEVEKRFNEKKINELLDQIKGSMTGTIPLDILNTMNESLVRLTNHICTDADKKVKEKILNELAVDKNFHYEWVQLYHLLYAQHTYWESYGLTPIWTTYAELPNMIRKLLP</sequence>
<dbReference type="Pfam" id="PF13289">
    <property type="entry name" value="SIR2_2"/>
    <property type="match status" value="1"/>
</dbReference>
<gene>
    <name evidence="1" type="ORF">HMPREF9473_01588</name>
</gene>
<evidence type="ECO:0000313" key="1">
    <source>
        <dbReference type="EMBL" id="EHI60419.1"/>
    </source>
</evidence>
<dbReference type="Proteomes" id="UP000005384">
    <property type="component" value="Unassembled WGS sequence"/>
</dbReference>
<proteinExistence type="predicted"/>
<dbReference type="RefSeq" id="WP_006779574.1">
    <property type="nucleotide sequence ID" value="NZ_CP040506.1"/>
</dbReference>
<name>G5IDL1_9FIRM</name>
<dbReference type="OrthoDB" id="1803978at2"/>
<protein>
    <submittedName>
        <fullName evidence="1">Uncharacterized protein</fullName>
    </submittedName>
</protein>
<dbReference type="AlphaFoldDB" id="G5IDL1"/>
<dbReference type="PATRIC" id="fig|742737.3.peg.1610"/>
<evidence type="ECO:0000313" key="2">
    <source>
        <dbReference type="Proteomes" id="UP000005384"/>
    </source>
</evidence>